<protein>
    <submittedName>
        <fullName evidence="1">Uncharacterized protein</fullName>
    </submittedName>
</protein>
<reference evidence="1 2" key="1">
    <citation type="submission" date="2019-07" db="EMBL/GenBank/DDBJ databases">
        <title>Lentzea xizangensis sp. nov., isolated from Qinghai-Tibetan Plateau Soils.</title>
        <authorList>
            <person name="Huang J."/>
        </authorList>
    </citation>
    <scope>NUCLEOTIDE SEQUENCE [LARGE SCALE GENOMIC DNA]</scope>
    <source>
        <strain evidence="1 2">FXJ1.1311</strain>
    </source>
</reference>
<evidence type="ECO:0000313" key="1">
    <source>
        <dbReference type="EMBL" id="TWP44885.1"/>
    </source>
</evidence>
<dbReference type="EMBL" id="VOBR01000047">
    <property type="protein sequence ID" value="TWP44885.1"/>
    <property type="molecule type" value="Genomic_DNA"/>
</dbReference>
<dbReference type="AlphaFoldDB" id="A0A563EG62"/>
<dbReference type="RefSeq" id="WP_146360494.1">
    <property type="nucleotide sequence ID" value="NZ_VOBR01000047.1"/>
</dbReference>
<sequence length="81" mass="9162">MDHVLARLLRERVLGYLDAVDAQGSAESRQVSAAWRALLGIHETTESGACRECGRRKARMCTVWRVACAYFTPEREPRLRG</sequence>
<name>A0A563EG62_9PSEU</name>
<dbReference type="OrthoDB" id="3695671at2"/>
<keyword evidence="2" id="KW-1185">Reference proteome</keyword>
<dbReference type="Proteomes" id="UP000316639">
    <property type="component" value="Unassembled WGS sequence"/>
</dbReference>
<comment type="caution">
    <text evidence="1">The sequence shown here is derived from an EMBL/GenBank/DDBJ whole genome shotgun (WGS) entry which is preliminary data.</text>
</comment>
<gene>
    <name evidence="1" type="ORF">FKR81_40500</name>
</gene>
<accession>A0A563EG62</accession>
<proteinExistence type="predicted"/>
<organism evidence="1 2">
    <name type="scientific">Lentzea tibetensis</name>
    <dbReference type="NCBI Taxonomy" id="2591470"/>
    <lineage>
        <taxon>Bacteria</taxon>
        <taxon>Bacillati</taxon>
        <taxon>Actinomycetota</taxon>
        <taxon>Actinomycetes</taxon>
        <taxon>Pseudonocardiales</taxon>
        <taxon>Pseudonocardiaceae</taxon>
        <taxon>Lentzea</taxon>
    </lineage>
</organism>
<evidence type="ECO:0000313" key="2">
    <source>
        <dbReference type="Proteomes" id="UP000316639"/>
    </source>
</evidence>